<proteinExistence type="predicted"/>
<reference evidence="2 3" key="1">
    <citation type="journal article" date="2020" name="Nat. Commun.">
        <title>Genome of Tripterygium wilfordii and identification of cytochrome P450 involved in triptolide biosynthesis.</title>
        <authorList>
            <person name="Tu L."/>
            <person name="Su P."/>
            <person name="Zhang Z."/>
            <person name="Gao L."/>
            <person name="Wang J."/>
            <person name="Hu T."/>
            <person name="Zhou J."/>
            <person name="Zhang Y."/>
            <person name="Zhao Y."/>
            <person name="Liu Y."/>
            <person name="Song Y."/>
            <person name="Tong Y."/>
            <person name="Lu Y."/>
            <person name="Yang J."/>
            <person name="Xu C."/>
            <person name="Jia M."/>
            <person name="Peters R.J."/>
            <person name="Huang L."/>
            <person name="Gao W."/>
        </authorList>
    </citation>
    <scope>NUCLEOTIDE SEQUENCE [LARGE SCALE GENOMIC DNA]</scope>
    <source>
        <strain evidence="3">cv. XIE 37</strain>
        <tissue evidence="2">Leaf</tissue>
    </source>
</reference>
<evidence type="ECO:0000313" key="2">
    <source>
        <dbReference type="EMBL" id="KAF5735179.1"/>
    </source>
</evidence>
<dbReference type="InParanoid" id="A0A7J7CMC0"/>
<gene>
    <name evidence="2" type="ORF">HS088_TW15G00679</name>
</gene>
<evidence type="ECO:0000313" key="3">
    <source>
        <dbReference type="Proteomes" id="UP000593562"/>
    </source>
</evidence>
<dbReference type="EMBL" id="JAAARO010000015">
    <property type="protein sequence ID" value="KAF5735179.1"/>
    <property type="molecule type" value="Genomic_DNA"/>
</dbReference>
<sequence length="176" mass="19152">MERFSLVSVPEEPSEINYPDPSPFLEVTCKSSGKISRFAVGTKAGFAVSLINRRLDIGMPLALHIEAVRNGEEPISFGPDAVLINFGNEWKLQTVIDADYGGVRKAEGVHLIPKFMSTVASSGGPVQMKVVGRSGVSCMYIAKILLAFILMFIVGGIFTFGLENLPRLILFINSFL</sequence>
<keyword evidence="1" id="KW-1133">Transmembrane helix</keyword>
<dbReference type="FunCoup" id="A0A7J7CMC0">
    <property type="interactions" value="1691"/>
</dbReference>
<dbReference type="Proteomes" id="UP000593562">
    <property type="component" value="Unassembled WGS sequence"/>
</dbReference>
<keyword evidence="1" id="KW-0472">Membrane</keyword>
<keyword evidence="3" id="KW-1185">Reference proteome</keyword>
<evidence type="ECO:0000256" key="1">
    <source>
        <dbReference type="SAM" id="Phobius"/>
    </source>
</evidence>
<dbReference type="PANTHER" id="PTHR36396:SF1">
    <property type="entry name" value="MALTASE-GLUCOAMYLASE, INTESTINAL PROTEIN"/>
    <property type="match status" value="1"/>
</dbReference>
<feature type="transmembrane region" description="Helical" evidence="1">
    <location>
        <begin position="138"/>
        <end position="162"/>
    </location>
</feature>
<dbReference type="PANTHER" id="PTHR36396">
    <property type="entry name" value="MALTASE-GLUCOAMYLASE, INTESTINAL PROTEIN"/>
    <property type="match status" value="1"/>
</dbReference>
<organism evidence="2 3">
    <name type="scientific">Tripterygium wilfordii</name>
    <name type="common">Thunder God vine</name>
    <dbReference type="NCBI Taxonomy" id="458696"/>
    <lineage>
        <taxon>Eukaryota</taxon>
        <taxon>Viridiplantae</taxon>
        <taxon>Streptophyta</taxon>
        <taxon>Embryophyta</taxon>
        <taxon>Tracheophyta</taxon>
        <taxon>Spermatophyta</taxon>
        <taxon>Magnoliopsida</taxon>
        <taxon>eudicotyledons</taxon>
        <taxon>Gunneridae</taxon>
        <taxon>Pentapetalae</taxon>
        <taxon>rosids</taxon>
        <taxon>fabids</taxon>
        <taxon>Celastrales</taxon>
        <taxon>Celastraceae</taxon>
        <taxon>Tripterygium</taxon>
    </lineage>
</organism>
<dbReference type="AlphaFoldDB" id="A0A7J7CMC0"/>
<accession>A0A7J7CMC0</accession>
<protein>
    <submittedName>
        <fullName evidence="2">Uncharacterized protein</fullName>
    </submittedName>
</protein>
<name>A0A7J7CMC0_TRIWF</name>
<comment type="caution">
    <text evidence="2">The sequence shown here is derived from an EMBL/GenBank/DDBJ whole genome shotgun (WGS) entry which is preliminary data.</text>
</comment>
<keyword evidence="1" id="KW-0812">Transmembrane</keyword>